<evidence type="ECO:0000313" key="2">
    <source>
        <dbReference type="Proteomes" id="UP000651271"/>
    </source>
</evidence>
<comment type="caution">
    <text evidence="1">The sequence shown here is derived from an EMBL/GenBank/DDBJ whole genome shotgun (WGS) entry which is preliminary data.</text>
</comment>
<reference evidence="1 2" key="1">
    <citation type="submission" date="2020-08" db="EMBL/GenBank/DDBJ databases">
        <title>Sphingobacterium sp. DN04309 isolated from aquaculture water.</title>
        <authorList>
            <person name="Zhang M."/>
        </authorList>
    </citation>
    <scope>NUCLEOTIDE SEQUENCE [LARGE SCALE GENOMIC DNA]</scope>
    <source>
        <strain evidence="1 2">DN04309</strain>
    </source>
</reference>
<evidence type="ECO:0000313" key="1">
    <source>
        <dbReference type="EMBL" id="MBD1430495.1"/>
    </source>
</evidence>
<dbReference type="RefSeq" id="WP_190302634.1">
    <property type="nucleotide sequence ID" value="NZ_JACOIJ010000029.1"/>
</dbReference>
<dbReference type="EMBL" id="JACOIJ010000029">
    <property type="protein sequence ID" value="MBD1430495.1"/>
    <property type="molecule type" value="Genomic_DNA"/>
</dbReference>
<proteinExistence type="predicted"/>
<gene>
    <name evidence="1" type="ORF">H8B04_13140</name>
</gene>
<dbReference type="PROSITE" id="PS51257">
    <property type="entry name" value="PROKAR_LIPOPROTEIN"/>
    <property type="match status" value="1"/>
</dbReference>
<accession>A0ABR7YGP7</accession>
<name>A0ABR7YGP7_9SPHI</name>
<organism evidence="1 2">
    <name type="scientific">Sphingobacterium litopenaei</name>
    <dbReference type="NCBI Taxonomy" id="2763500"/>
    <lineage>
        <taxon>Bacteria</taxon>
        <taxon>Pseudomonadati</taxon>
        <taxon>Bacteroidota</taxon>
        <taxon>Sphingobacteriia</taxon>
        <taxon>Sphingobacteriales</taxon>
        <taxon>Sphingobacteriaceae</taxon>
        <taxon>Sphingobacterium</taxon>
    </lineage>
</organism>
<sequence length="288" mass="32117">MKKINNILLIFLSIFLFASCEKNVVEYKADPLEEENTTLFQIYYMVPLATGAANNINKVELNGELLTNETTPLNTYNFIPSGAVSKFFTTKSGNVNLKLHRGPVANLTLAYDQNFELPTGRYNLVIHDFSKPPVLIPHQLPFPTTTTEFTGTTAWVKFSNFLYETAGIPTDKKLQYQWQYTVDNATAEKSEWANVGKPVAFGESTGWEPVTVNKTIEISAGTARIDYRIRVIGADGSDQGSLVVRNSAGNMVDYSDWWNAQIGRIYHHNLAGFRAATPIASVRTFTAK</sequence>
<dbReference type="Proteomes" id="UP000651271">
    <property type="component" value="Unassembled WGS sequence"/>
</dbReference>
<evidence type="ECO:0008006" key="3">
    <source>
        <dbReference type="Google" id="ProtNLM"/>
    </source>
</evidence>
<keyword evidence="2" id="KW-1185">Reference proteome</keyword>
<protein>
    <recommendedName>
        <fullName evidence="3">DUF4397 domain-containing protein</fullName>
    </recommendedName>
</protein>